<accession>A0A0B8NJV4</accession>
<dbReference type="Proteomes" id="UP000031671">
    <property type="component" value="Unassembled WGS sequence"/>
</dbReference>
<name>A0A0B8NJV4_9VIBR</name>
<evidence type="ECO:0000313" key="2">
    <source>
        <dbReference type="Proteomes" id="UP000031671"/>
    </source>
</evidence>
<dbReference type="AlphaFoldDB" id="A0A0B8NJV4"/>
<reference evidence="1 2" key="2">
    <citation type="submission" date="2015-01" db="EMBL/GenBank/DDBJ databases">
        <authorList>
            <consortium name="NBRP consortium"/>
            <person name="Sawabe T."/>
            <person name="Meirelles P."/>
            <person name="Feng G."/>
            <person name="Sayaka M."/>
            <person name="Hattori M."/>
            <person name="Ohkuma M."/>
        </authorList>
    </citation>
    <scope>NUCLEOTIDE SEQUENCE [LARGE SCALE GENOMIC DNA]</scope>
    <source>
        <strain evidence="2">JCM 19231</strain>
    </source>
</reference>
<protein>
    <submittedName>
        <fullName evidence="1">Uncharacterized protein</fullName>
    </submittedName>
</protein>
<dbReference type="Pfam" id="PF07369">
    <property type="entry name" value="DUF1488"/>
    <property type="match status" value="1"/>
</dbReference>
<comment type="caution">
    <text evidence="1">The sequence shown here is derived from an EMBL/GenBank/DDBJ whole genome shotgun (WGS) entry which is preliminary data.</text>
</comment>
<dbReference type="EMBL" id="BBRZ01000008">
    <property type="protein sequence ID" value="GAM54960.1"/>
    <property type="molecule type" value="Genomic_DNA"/>
</dbReference>
<gene>
    <name evidence="1" type="ORF">JCM19231_5880</name>
</gene>
<organism evidence="1 2">
    <name type="scientific">Vibrio ishigakensis</name>
    <dbReference type="NCBI Taxonomy" id="1481914"/>
    <lineage>
        <taxon>Bacteria</taxon>
        <taxon>Pseudomonadati</taxon>
        <taxon>Pseudomonadota</taxon>
        <taxon>Gammaproteobacteria</taxon>
        <taxon>Vibrionales</taxon>
        <taxon>Vibrionaceae</taxon>
        <taxon>Vibrio</taxon>
    </lineage>
</organism>
<dbReference type="InterPro" id="IPR036692">
    <property type="entry name" value="Shew3726-like_sf"/>
</dbReference>
<proteinExistence type="predicted"/>
<dbReference type="InterPro" id="IPR009962">
    <property type="entry name" value="DUF1488"/>
</dbReference>
<keyword evidence="2" id="KW-1185">Reference proteome</keyword>
<evidence type="ECO:0000313" key="1">
    <source>
        <dbReference type="EMBL" id="GAM54960.1"/>
    </source>
</evidence>
<dbReference type="Gene3D" id="3.30.160.140">
    <property type="entry name" value="Shew3726-like"/>
    <property type="match status" value="1"/>
</dbReference>
<dbReference type="RefSeq" id="WP_261834325.1">
    <property type="nucleotide sequence ID" value="NZ_AP024881.1"/>
</dbReference>
<reference evidence="1 2" key="1">
    <citation type="submission" date="2015-01" db="EMBL/GenBank/DDBJ databases">
        <title>Vibrio sp. C1 JCM 19231 whole genome shotgun sequence.</title>
        <authorList>
            <person name="Sawabe T."/>
            <person name="Meirelles P."/>
            <person name="Feng G."/>
            <person name="Sayaka M."/>
            <person name="Hattori M."/>
            <person name="Ohkuma M."/>
        </authorList>
    </citation>
    <scope>NUCLEOTIDE SEQUENCE [LARGE SCALE GENOMIC DNA]</scope>
    <source>
        <strain evidence="2">JCM 19231</strain>
    </source>
</reference>
<dbReference type="SUPFAM" id="SSF160272">
    <property type="entry name" value="Shew3726-like"/>
    <property type="match status" value="1"/>
</dbReference>
<sequence>MNQSIIFTDQAVWSDTDKVVVFTAQQQGQLIECRVAVSYLEQLSQLKIEQEKAALKVFSEFRFDLEDLAEELIEAEEFNASGQIEIS</sequence>